<proteinExistence type="predicted"/>
<gene>
    <name evidence="1" type="ORF">KQI89_08965</name>
</gene>
<dbReference type="Pfam" id="PF07071">
    <property type="entry name" value="KDGP_aldolase"/>
    <property type="match status" value="1"/>
</dbReference>
<dbReference type="NCBIfam" id="NF047796">
    <property type="entry name" value="DhDoxPGlucAldDagF"/>
    <property type="match status" value="1"/>
</dbReference>
<organism evidence="1 2">
    <name type="scientific">Clostridium simiarum</name>
    <dbReference type="NCBI Taxonomy" id="2841506"/>
    <lineage>
        <taxon>Bacteria</taxon>
        <taxon>Bacillati</taxon>
        <taxon>Bacillota</taxon>
        <taxon>Clostridia</taxon>
        <taxon>Eubacteriales</taxon>
        <taxon>Clostridiaceae</taxon>
        <taxon>Clostridium</taxon>
    </lineage>
</organism>
<dbReference type="Proteomes" id="UP000736583">
    <property type="component" value="Unassembled WGS sequence"/>
</dbReference>
<reference evidence="1 2" key="1">
    <citation type="submission" date="2021-06" db="EMBL/GenBank/DDBJ databases">
        <authorList>
            <person name="Sun Q."/>
            <person name="Li D."/>
        </authorList>
    </citation>
    <scope>NUCLEOTIDE SEQUENCE [LARGE SCALE GENOMIC DNA]</scope>
    <source>
        <strain evidence="1 2">MSJ-4</strain>
    </source>
</reference>
<accession>A0ABS6F0R7</accession>
<keyword evidence="2" id="KW-1185">Reference proteome</keyword>
<protein>
    <submittedName>
        <fullName evidence="1">KDGP aldolase family protein</fullName>
    </submittedName>
</protein>
<dbReference type="InterPro" id="IPR010763">
    <property type="entry name" value="DgaF"/>
</dbReference>
<comment type="caution">
    <text evidence="1">The sequence shown here is derived from an EMBL/GenBank/DDBJ whole genome shotgun (WGS) entry which is preliminary data.</text>
</comment>
<name>A0ABS6F0R7_9CLOT</name>
<evidence type="ECO:0000313" key="2">
    <source>
        <dbReference type="Proteomes" id="UP000736583"/>
    </source>
</evidence>
<evidence type="ECO:0000313" key="1">
    <source>
        <dbReference type="EMBL" id="MBU5591896.1"/>
    </source>
</evidence>
<dbReference type="NCBIfam" id="TIGR03581">
    <property type="entry name" value="EF_0839"/>
    <property type="match status" value="1"/>
</dbReference>
<dbReference type="EMBL" id="JAHLQL010000002">
    <property type="protein sequence ID" value="MBU5591896.1"/>
    <property type="molecule type" value="Genomic_DNA"/>
</dbReference>
<sequence>MTKQANFYKDKVCINVLANSIENAKEIYEAIDGHILVGLLSKNYPTVEAAVEDMKLYSKEINNAVSVGLGAGDPKQWKMVAEISEELQPQHVNQVFTAVGYTRALLRQNETLVNAVVSPCGKVGYVKISTGPLSSKAEDGIVTVETAIEMLKDMGATSVKFFPMNGLSTIEEYKSLAEACAKQDFILEPTGGIDLDNFEEILTIALKAGVKKVVPHVYTSIVDKATGKTKVEDIIKIYEIIKRVVE</sequence>
<dbReference type="RefSeq" id="WP_216456820.1">
    <property type="nucleotide sequence ID" value="NZ_JAHLQL010000002.1"/>
</dbReference>